<proteinExistence type="predicted"/>
<dbReference type="Proteomes" id="UP000065822">
    <property type="component" value="Chromosome"/>
</dbReference>
<evidence type="ECO:0000313" key="4">
    <source>
        <dbReference type="Proteomes" id="UP000215539"/>
    </source>
</evidence>
<sequence length="264" mass="30626">MGFIRFAFVVYLISFSAYGQIVFTESFTSPIDTTRSWQGTIAPELNFKTEKQDYFSFKNNANVSFLFEQKKAFTIINQLEFATYGNTVNVSNGFVHGEYRYLVRPAVEVYPFVESVWAPSRGLRIRVASGLQSRYRILNANTFWIITGVGIFYEYEKWNYDGVPDGVVYVDEGYKQHHLIKGQLFSSFKLHLTEKWKLIISGYMHTRLDSNIKNPRFAYSVDLKHNVTEHFGVWLSYQAIHHTKPIVPVKKDYIVLTGGVFVSW</sequence>
<name>A0AAX2H0H5_9FLAO</name>
<reference evidence="2 4" key="2">
    <citation type="submission" date="2017-06" db="EMBL/GenBank/DDBJ databases">
        <authorList>
            <consortium name="Pathogen Informatics"/>
        </authorList>
    </citation>
    <scope>NUCLEOTIDE SEQUENCE [LARGE SCALE GENOMIC DNA]</scope>
    <source>
        <strain evidence="2 4">NCTC12947</strain>
    </source>
</reference>
<organism evidence="2 4">
    <name type="scientific">Capnocytophaga haemolytica</name>
    <dbReference type="NCBI Taxonomy" id="45243"/>
    <lineage>
        <taxon>Bacteria</taxon>
        <taxon>Pseudomonadati</taxon>
        <taxon>Bacteroidota</taxon>
        <taxon>Flavobacteriia</taxon>
        <taxon>Flavobacteriales</taxon>
        <taxon>Flavobacteriaceae</taxon>
        <taxon>Capnocytophaga</taxon>
    </lineage>
</organism>
<dbReference type="EMBL" id="CP014227">
    <property type="protein sequence ID" value="AMD85816.1"/>
    <property type="molecule type" value="Genomic_DNA"/>
</dbReference>
<evidence type="ECO:0000313" key="3">
    <source>
        <dbReference type="Proteomes" id="UP000065822"/>
    </source>
</evidence>
<dbReference type="EMBL" id="LT906449">
    <property type="protein sequence ID" value="SNV15752.1"/>
    <property type="molecule type" value="Genomic_DNA"/>
</dbReference>
<dbReference type="KEGG" id="chg:AXF12_10015"/>
<evidence type="ECO:0000313" key="2">
    <source>
        <dbReference type="EMBL" id="SNV15752.1"/>
    </source>
</evidence>
<gene>
    <name evidence="1" type="ORF">AXF12_10015</name>
    <name evidence="2" type="ORF">SAMEA44541418_02155</name>
</gene>
<dbReference type="RefSeq" id="WP_066430753.1">
    <property type="nucleotide sequence ID" value="NZ_CP014227.1"/>
</dbReference>
<dbReference type="AlphaFoldDB" id="A0AAX2H0H5"/>
<reference evidence="1 3" key="1">
    <citation type="submission" date="2016-02" db="EMBL/GenBank/DDBJ databases">
        <authorList>
            <person name="Holder M.E."/>
            <person name="Ajami N.J."/>
            <person name="Petrosino J.F."/>
        </authorList>
    </citation>
    <scope>NUCLEOTIDE SEQUENCE [LARGE SCALE GENOMIC DNA]</scope>
    <source>
        <strain evidence="1 3">CCUG 32990</strain>
    </source>
</reference>
<evidence type="ECO:0000313" key="1">
    <source>
        <dbReference type="EMBL" id="AMD85816.1"/>
    </source>
</evidence>
<keyword evidence="3" id="KW-1185">Reference proteome</keyword>
<dbReference type="Proteomes" id="UP000215539">
    <property type="component" value="Chromosome 1"/>
</dbReference>
<accession>A0AAX2H0H5</accession>
<protein>
    <submittedName>
        <fullName evidence="2">Protein of uncharacterized function, DUF481</fullName>
    </submittedName>
</protein>